<dbReference type="GO" id="GO:0008882">
    <property type="term" value="F:[glutamate-ammonia-ligase] adenylyltransferase activity"/>
    <property type="evidence" value="ECO:0007669"/>
    <property type="project" value="UniProtKB-UniRule"/>
</dbReference>
<dbReference type="STRING" id="405444.ABB26_03240"/>
<dbReference type="Gene3D" id="1.20.120.1510">
    <property type="match status" value="1"/>
</dbReference>
<dbReference type="NCBIfam" id="NF008292">
    <property type="entry name" value="PRK11072.1"/>
    <property type="match status" value="1"/>
</dbReference>
<dbReference type="FunFam" id="3.30.460.10:FF:000009">
    <property type="entry name" value="Bifunctional glutamine synthetase adenylyltransferase/adenylyl-removing enzyme"/>
    <property type="match status" value="1"/>
</dbReference>
<dbReference type="AlphaFoldDB" id="A0A0R0C7F0"/>
<feature type="domain" description="Glutamate-ammonia ligase adenylyltransferase repeated" evidence="8">
    <location>
        <begin position="43"/>
        <end position="282"/>
    </location>
</feature>
<protein>
    <recommendedName>
        <fullName evidence="7">Bifunctional glutamine synthetase adenylyltransferase/adenylyl-removing enzyme</fullName>
    </recommendedName>
    <alternativeName>
        <fullName evidence="7">ATP:glutamine synthetase adenylyltransferase</fullName>
    </alternativeName>
    <alternativeName>
        <fullName evidence="7">ATase</fullName>
    </alternativeName>
    <domain>
        <recommendedName>
            <fullName evidence="7">Glutamine synthetase adenylyl-L-tyrosine phosphorylase</fullName>
            <ecNumber evidence="7">2.7.7.89</ecNumber>
        </recommendedName>
        <alternativeName>
            <fullName evidence="7">Adenylyl removase</fullName>
            <shortName evidence="7">AR</shortName>
            <shortName evidence="7">AT-N</shortName>
        </alternativeName>
    </domain>
    <domain>
        <recommendedName>
            <fullName evidence="7">Glutamine synthetase adenylyl transferase</fullName>
            <ecNumber evidence="7">2.7.7.42</ecNumber>
        </recommendedName>
        <alternativeName>
            <fullName evidence="7">Adenylyl transferase</fullName>
            <shortName evidence="7">AT</shortName>
            <shortName evidence="7">AT-C</shortName>
        </alternativeName>
    </domain>
</protein>
<dbReference type="HAMAP" id="MF_00802">
    <property type="entry name" value="GlnE"/>
    <property type="match status" value="1"/>
</dbReference>
<dbReference type="InterPro" id="IPR013546">
    <property type="entry name" value="PII_UdlTrfase/GS_AdlTrfase"/>
</dbReference>
<keyword evidence="5 7" id="KW-0460">Magnesium</keyword>
<dbReference type="GO" id="GO:0047388">
    <property type="term" value="F:[glutamine synthetase]-adenylyl-L-tyrosine phosphorylase activity"/>
    <property type="evidence" value="ECO:0007669"/>
    <property type="project" value="UniProtKB-EC"/>
</dbReference>
<name>A0A0R0C7F0_9GAMM</name>
<dbReference type="Pfam" id="PF03710">
    <property type="entry name" value="GlnE"/>
    <property type="match status" value="2"/>
</dbReference>
<dbReference type="GO" id="GO:0016874">
    <property type="term" value="F:ligase activity"/>
    <property type="evidence" value="ECO:0007669"/>
    <property type="project" value="UniProtKB-KW"/>
</dbReference>
<keyword evidence="11" id="KW-1185">Reference proteome</keyword>
<feature type="domain" description="Glutamate-ammonia ligase adenylyltransferase repeated" evidence="8">
    <location>
        <begin position="556"/>
        <end position="800"/>
    </location>
</feature>
<keyword evidence="4 7" id="KW-0067">ATP-binding</keyword>
<evidence type="ECO:0000256" key="3">
    <source>
        <dbReference type="ARBA" id="ARBA00022741"/>
    </source>
</evidence>
<dbReference type="GO" id="GO:0000287">
    <property type="term" value="F:magnesium ion binding"/>
    <property type="evidence" value="ECO:0007669"/>
    <property type="project" value="UniProtKB-UniRule"/>
</dbReference>
<dbReference type="Gene3D" id="1.20.120.330">
    <property type="entry name" value="Nucleotidyltransferases domain 2"/>
    <property type="match status" value="2"/>
</dbReference>
<reference evidence="10 11" key="1">
    <citation type="submission" date="2015-05" db="EMBL/GenBank/DDBJ databases">
        <title>Genome sequencing and analysis of members of genus Stenotrophomonas.</title>
        <authorList>
            <person name="Patil P.P."/>
            <person name="Midha S."/>
            <person name="Patil P.B."/>
        </authorList>
    </citation>
    <scope>NUCLEOTIDE SEQUENCE [LARGE SCALE GENOMIC DNA]</scope>
    <source>
        <strain evidence="10 11">DSM 18929</strain>
    </source>
</reference>
<feature type="region of interest" description="Adenylyl transferase" evidence="7">
    <location>
        <begin position="457"/>
        <end position="948"/>
    </location>
</feature>
<dbReference type="Proteomes" id="UP000050864">
    <property type="component" value="Unassembled WGS sequence"/>
</dbReference>
<dbReference type="SUPFAM" id="SSF81301">
    <property type="entry name" value="Nucleotidyltransferase"/>
    <property type="match status" value="2"/>
</dbReference>
<dbReference type="PANTHER" id="PTHR30621">
    <property type="entry name" value="GLUTAMINE SYNTHETASE ADENYLYLTRANSFERASE"/>
    <property type="match status" value="1"/>
</dbReference>
<comment type="similarity">
    <text evidence="7">Belongs to the GlnE family.</text>
</comment>
<dbReference type="PANTHER" id="PTHR30621:SF0">
    <property type="entry name" value="BIFUNCTIONAL GLUTAMINE SYNTHETASE ADENYLYLTRANSFERASE_ADENYLYL-REMOVING ENZYME"/>
    <property type="match status" value="1"/>
</dbReference>
<feature type="domain" description="PII-uridylyltransferase/Glutamine-synthetase adenylyltransferase" evidence="9">
    <location>
        <begin position="821"/>
        <end position="903"/>
    </location>
</feature>
<dbReference type="SUPFAM" id="SSF81593">
    <property type="entry name" value="Nucleotidyltransferase substrate binding subunit/domain"/>
    <property type="match status" value="2"/>
</dbReference>
<comment type="function">
    <text evidence="7">Involved in the regulation of glutamine synthetase GlnA, a key enzyme in the process to assimilate ammonia. When cellular nitrogen levels are high, the C-terminal adenylyl transferase (AT) inactivates GlnA by covalent transfer of an adenylyl group from ATP to specific tyrosine residue of GlnA, thus reducing its activity. Conversely, when nitrogen levels are low, the N-terminal adenylyl removase (AR) activates GlnA by removing the adenylyl group by phosphorolysis, increasing its activity. The regulatory region of GlnE binds the signal transduction protein PII (GlnB) which indicates the nitrogen status of the cell.</text>
</comment>
<evidence type="ECO:0000259" key="8">
    <source>
        <dbReference type="Pfam" id="PF03710"/>
    </source>
</evidence>
<keyword evidence="10" id="KW-0436">Ligase</keyword>
<dbReference type="GO" id="GO:0005524">
    <property type="term" value="F:ATP binding"/>
    <property type="evidence" value="ECO:0007669"/>
    <property type="project" value="UniProtKB-UniRule"/>
</dbReference>
<keyword evidence="1 7" id="KW-0808">Transferase</keyword>
<evidence type="ECO:0000256" key="5">
    <source>
        <dbReference type="ARBA" id="ARBA00022842"/>
    </source>
</evidence>
<dbReference type="PATRIC" id="fig|405444.3.peg.3314"/>
<dbReference type="GO" id="GO:0000820">
    <property type="term" value="P:regulation of glutamine family amino acid metabolic process"/>
    <property type="evidence" value="ECO:0007669"/>
    <property type="project" value="UniProtKB-UniRule"/>
</dbReference>
<comment type="cofactor">
    <cofactor evidence="7">
        <name>Mg(2+)</name>
        <dbReference type="ChEBI" id="CHEBI:18420"/>
    </cofactor>
</comment>
<accession>A0A0R0C7F0</accession>
<comment type="catalytic activity">
    <reaction evidence="7">
        <text>[glutamine synthetase]-L-tyrosine + ATP = [glutamine synthetase]-O(4)-(5'-adenylyl)-L-tyrosine + diphosphate</text>
        <dbReference type="Rhea" id="RHEA:18589"/>
        <dbReference type="Rhea" id="RHEA-COMP:10660"/>
        <dbReference type="Rhea" id="RHEA-COMP:10661"/>
        <dbReference type="ChEBI" id="CHEBI:30616"/>
        <dbReference type="ChEBI" id="CHEBI:33019"/>
        <dbReference type="ChEBI" id="CHEBI:46858"/>
        <dbReference type="ChEBI" id="CHEBI:83624"/>
        <dbReference type="EC" id="2.7.7.42"/>
    </reaction>
</comment>
<dbReference type="Pfam" id="PF08335">
    <property type="entry name" value="GlnD_UR_UTase"/>
    <property type="match status" value="2"/>
</dbReference>
<dbReference type="Gene3D" id="3.30.460.10">
    <property type="entry name" value="Beta Polymerase, domain 2"/>
    <property type="match status" value="2"/>
</dbReference>
<dbReference type="FunFam" id="1.20.120.330:FF:000005">
    <property type="entry name" value="Bifunctional glutamine synthetase adenylyltransferase/adenylyl-removing enzyme"/>
    <property type="match status" value="1"/>
</dbReference>
<dbReference type="CDD" id="cd05401">
    <property type="entry name" value="NT_GlnE_GlnD_like"/>
    <property type="match status" value="2"/>
</dbReference>
<dbReference type="InterPro" id="IPR023057">
    <property type="entry name" value="GlnE"/>
</dbReference>
<evidence type="ECO:0000259" key="9">
    <source>
        <dbReference type="Pfam" id="PF08335"/>
    </source>
</evidence>
<evidence type="ECO:0000256" key="6">
    <source>
        <dbReference type="ARBA" id="ARBA00023268"/>
    </source>
</evidence>
<proteinExistence type="inferred from homology"/>
<evidence type="ECO:0000256" key="7">
    <source>
        <dbReference type="HAMAP-Rule" id="MF_00802"/>
    </source>
</evidence>
<comment type="caution">
    <text evidence="10">The sequence shown here is derived from an EMBL/GenBank/DDBJ whole genome shotgun (WGS) entry which is preliminary data.</text>
</comment>
<dbReference type="EMBL" id="LDJI01000006">
    <property type="protein sequence ID" value="KRG65577.1"/>
    <property type="molecule type" value="Genomic_DNA"/>
</dbReference>
<evidence type="ECO:0000313" key="11">
    <source>
        <dbReference type="Proteomes" id="UP000050864"/>
    </source>
</evidence>
<dbReference type="GO" id="GO:0005829">
    <property type="term" value="C:cytosol"/>
    <property type="evidence" value="ECO:0007669"/>
    <property type="project" value="TreeGrafter"/>
</dbReference>
<keyword evidence="2 7" id="KW-0548">Nucleotidyltransferase</keyword>
<dbReference type="InterPro" id="IPR043519">
    <property type="entry name" value="NT_sf"/>
</dbReference>
<evidence type="ECO:0000313" key="10">
    <source>
        <dbReference type="EMBL" id="KRG65577.1"/>
    </source>
</evidence>
<feature type="domain" description="PII-uridylyltransferase/Glutamine-synthetase adenylyltransferase" evidence="9">
    <location>
        <begin position="305"/>
        <end position="443"/>
    </location>
</feature>
<feature type="region of interest" description="Adenylyl removase" evidence="7">
    <location>
        <begin position="1"/>
        <end position="447"/>
    </location>
</feature>
<organism evidence="10 11">
    <name type="scientific">Stenotrophomonas humi</name>
    <dbReference type="NCBI Taxonomy" id="405444"/>
    <lineage>
        <taxon>Bacteria</taxon>
        <taxon>Pseudomonadati</taxon>
        <taxon>Pseudomonadota</taxon>
        <taxon>Gammaproteobacteria</taxon>
        <taxon>Lysobacterales</taxon>
        <taxon>Lysobacteraceae</taxon>
        <taxon>Stenotrophomonas</taxon>
    </lineage>
</organism>
<keyword evidence="3 7" id="KW-0547">Nucleotide-binding</keyword>
<evidence type="ECO:0000256" key="4">
    <source>
        <dbReference type="ARBA" id="ARBA00022840"/>
    </source>
</evidence>
<dbReference type="OrthoDB" id="9759366at2"/>
<keyword evidence="6 7" id="KW-0511">Multifunctional enzyme</keyword>
<evidence type="ECO:0000256" key="2">
    <source>
        <dbReference type="ARBA" id="ARBA00022695"/>
    </source>
</evidence>
<dbReference type="RefSeq" id="WP_057632140.1">
    <property type="nucleotide sequence ID" value="NZ_LDJI01000006.1"/>
</dbReference>
<sequence length="948" mass="102946">MNLPAPAFPESVAPVVDRAIARLKLAVPDPAHWPQTPDFEAGLRQLAVTSDFAIDTLCRQPELLALLGQPDPAPVTAPELDPLQPSAWPTQLRRYRAAASTRLIWRDLSGADDVDATLAGATALAEDCLQLALVALEQEFASRHGVVRDAEGEAQRLVVFGLGKLGGGELNFSSDIDLVYAYPNGGGFQQPDGWSSDGARPLAAEEYFARLGQRLARLLDETTAEGFCHRVDLRLRPFGTAGRVALSFAGMDQYFQREGRDWERYAWIKARAVAGDITAGEAWLETLRPFVYRRYLDFTALDGLREMKAAITAEVARKDRLDDIKRGPGGIREIEFLAQALQLIRGGREAALRERRLLPALRALVEAGQMAATDGDDLTTAYRFLRRVENRLQMLRDAQTHCLPTDPLDRARIALGLGYTDWDALLHALDEQRHRVSTEFGALLAPRQGQAAPDALASYWRGLPASGNAEVLAEAGFADANGADQALREFAQSLGVKSLSDNARARLDRVLPALLLAATRSPQPDAALRRVLGLLQAILRRTSYLALLDEQPSALTRLVNVLARSALLSERLVAFPLLLDELLDTRVAGPMPEAQEMHDACATALAIDDPEVALRALNEVRLALSFRMALAFHDGRQRAVDCTQQLAQLADAVVVTVLEMARADMVRAHGEVAGGRFAIIGYGSLGGLELGFGSDLDLVFLYAHPPEAEASDGPRPLESGRWFARLAQKVMALLAAVTAAGRLYDIDVRLRPDGGKGALVSSLASYTEYQRERAWTWEHQALVRARGVAGDPSLLADFEQVRTATLGRERDHDTLFGDVLKMRARMRAELDRSDAARLDLKQGAGGLVDLEFVLQTGVLAGASRNPALSEPRETPRLIAALTASGWLPNDTAIALHDAHATLLDAGLSCTLDRRARMAVPTPEIEAACAAITAAAIAKELPFEPGKHA</sequence>
<dbReference type="EC" id="2.7.7.89" evidence="7"/>
<dbReference type="EC" id="2.7.7.42" evidence="7"/>
<evidence type="ECO:0000256" key="1">
    <source>
        <dbReference type="ARBA" id="ARBA00022679"/>
    </source>
</evidence>
<comment type="catalytic activity">
    <reaction evidence="7">
        <text>[glutamine synthetase]-O(4)-(5'-adenylyl)-L-tyrosine + phosphate = [glutamine synthetase]-L-tyrosine + ADP</text>
        <dbReference type="Rhea" id="RHEA:43716"/>
        <dbReference type="Rhea" id="RHEA-COMP:10660"/>
        <dbReference type="Rhea" id="RHEA-COMP:10661"/>
        <dbReference type="ChEBI" id="CHEBI:43474"/>
        <dbReference type="ChEBI" id="CHEBI:46858"/>
        <dbReference type="ChEBI" id="CHEBI:83624"/>
        <dbReference type="ChEBI" id="CHEBI:456216"/>
        <dbReference type="EC" id="2.7.7.89"/>
    </reaction>
</comment>
<dbReference type="InterPro" id="IPR005190">
    <property type="entry name" value="GlnE_rpt_dom"/>
</dbReference>
<gene>
    <name evidence="7" type="primary">glnE</name>
    <name evidence="10" type="ORF">ABB26_03240</name>
</gene>